<evidence type="ECO:0000313" key="2">
    <source>
        <dbReference type="EMBL" id="MCB6183178.1"/>
    </source>
</evidence>
<dbReference type="EMBL" id="JAJBZT010000003">
    <property type="protein sequence ID" value="MCB6183178.1"/>
    <property type="molecule type" value="Genomic_DNA"/>
</dbReference>
<dbReference type="Proteomes" id="UP001165395">
    <property type="component" value="Unassembled WGS sequence"/>
</dbReference>
<proteinExistence type="predicted"/>
<dbReference type="Gene3D" id="3.90.660.10">
    <property type="match status" value="1"/>
</dbReference>
<protein>
    <submittedName>
        <fullName evidence="2">FAD-dependent oxidoreductase</fullName>
    </submittedName>
</protein>
<dbReference type="PANTHER" id="PTHR42923">
    <property type="entry name" value="PROTOPORPHYRINOGEN OXIDASE"/>
    <property type="match status" value="1"/>
</dbReference>
<accession>A0ABS8D5A7</accession>
<dbReference type="PANTHER" id="PTHR42923:SF39">
    <property type="entry name" value="AMINO OXIDASE"/>
    <property type="match status" value="1"/>
</dbReference>
<evidence type="ECO:0000259" key="1">
    <source>
        <dbReference type="Pfam" id="PF01593"/>
    </source>
</evidence>
<dbReference type="SUPFAM" id="SSF51905">
    <property type="entry name" value="FAD/NAD(P)-binding domain"/>
    <property type="match status" value="1"/>
</dbReference>
<comment type="caution">
    <text evidence="2">The sequence shown here is derived from an EMBL/GenBank/DDBJ whole genome shotgun (WGS) entry which is preliminary data.</text>
</comment>
<feature type="domain" description="Amine oxidase" evidence="1">
    <location>
        <begin position="67"/>
        <end position="530"/>
    </location>
</feature>
<keyword evidence="3" id="KW-1185">Reference proteome</keyword>
<evidence type="ECO:0000313" key="3">
    <source>
        <dbReference type="Proteomes" id="UP001165395"/>
    </source>
</evidence>
<sequence length="534" mass="60360">MNRRQFFFLGAAALGTVGAKWRWQERLPDITVDRVGMKQGHQVREPWRAADFPLKERLPVVILGSGIAGLTCAWQLDKAGFHDFVVITGPERYGNAAFGDAGEGMLYPKGAHYLPFPSLSSVHVRELLAEMGISQKDVYGKAPYYDERAILHSPDERIFDPQSASWQEGLFLNADEAKKQFQRFFLLVDSLKNQLGQDGKRLFDMPIAQLSSDTRWHHLDKLTFQEWLVSQQFTHPHLLDYLDYACRDDYGAGLKHVSAWAGIHYFAGRDGHAANAADGGLLTWPEGLGKPASWMAAKLAPHQLRDGMAMKVELKGENVAVYIQTPTEKYRIESDRVVMAMPLHVTKHLLPLNAFGFDDKQHMPVHSPWLVTNFILDDFPEEKPGETLAWDNIVSGSEGLGYVVATHQWIRQYRPEKTVFTAYRTLPFDDAKKAREWLAEATEDELFASAMVDLELVYDKHQLYRRLARAEISVRAHAMATPTPGFLSNEGLKQLRAQSGRVLFAHSDLSGYSVFEEAAWWGYRAADKILGRVS</sequence>
<dbReference type="InterPro" id="IPR050464">
    <property type="entry name" value="Zeta_carotene_desat/Oxidored"/>
</dbReference>
<dbReference type="Pfam" id="PF01593">
    <property type="entry name" value="Amino_oxidase"/>
    <property type="match status" value="1"/>
</dbReference>
<dbReference type="Gene3D" id="3.50.50.60">
    <property type="entry name" value="FAD/NAD(P)-binding domain"/>
    <property type="match status" value="1"/>
</dbReference>
<reference evidence="2" key="1">
    <citation type="submission" date="2021-10" db="EMBL/GenBank/DDBJ databases">
        <title>The complete genome sequence of Leeia sp. TBRC 13508.</title>
        <authorList>
            <person name="Charoenyingcharoen P."/>
            <person name="Yukphan P."/>
        </authorList>
    </citation>
    <scope>NUCLEOTIDE SEQUENCE</scope>
    <source>
        <strain evidence="2">TBRC 13508</strain>
    </source>
</reference>
<dbReference type="RefSeq" id="WP_227179704.1">
    <property type="nucleotide sequence ID" value="NZ_JAJBZT010000003.1"/>
</dbReference>
<dbReference type="InterPro" id="IPR002937">
    <property type="entry name" value="Amino_oxidase"/>
</dbReference>
<organism evidence="2 3">
    <name type="scientific">Leeia speluncae</name>
    <dbReference type="NCBI Taxonomy" id="2884804"/>
    <lineage>
        <taxon>Bacteria</taxon>
        <taxon>Pseudomonadati</taxon>
        <taxon>Pseudomonadota</taxon>
        <taxon>Betaproteobacteria</taxon>
        <taxon>Neisseriales</taxon>
        <taxon>Leeiaceae</taxon>
        <taxon>Leeia</taxon>
    </lineage>
</organism>
<gene>
    <name evidence="2" type="ORF">LIN78_06440</name>
</gene>
<dbReference type="Gene3D" id="1.10.405.10">
    <property type="entry name" value="Guanine Nucleotide Dissociation Inhibitor, domain 1"/>
    <property type="match status" value="1"/>
</dbReference>
<dbReference type="InterPro" id="IPR036188">
    <property type="entry name" value="FAD/NAD-bd_sf"/>
</dbReference>
<name>A0ABS8D5A7_9NEIS</name>